<feature type="domain" description="Translation initiation factor 3 N-terminal" evidence="7">
    <location>
        <begin position="83"/>
        <end position="151"/>
    </location>
</feature>
<comment type="similarity">
    <text evidence="1">Belongs to the IF-3 family.</text>
</comment>
<name>A0AAY4BKM9_9TELE</name>
<feature type="region of interest" description="Disordered" evidence="4">
    <location>
        <begin position="242"/>
        <end position="276"/>
    </location>
</feature>
<feature type="domain" description="Translation initiation factor 3 C-terminal" evidence="6">
    <location>
        <begin position="159"/>
        <end position="219"/>
    </location>
</feature>
<dbReference type="FunFam" id="3.10.20.80:FF:000002">
    <property type="entry name" value="Mitochondrial translational initiation factor 3"/>
    <property type="match status" value="1"/>
</dbReference>
<dbReference type="PANTHER" id="PTHR10938:SF0">
    <property type="entry name" value="TRANSLATION INITIATION FACTOR IF-3, MITOCHONDRIAL"/>
    <property type="match status" value="1"/>
</dbReference>
<evidence type="ECO:0000256" key="2">
    <source>
        <dbReference type="ARBA" id="ARBA00022540"/>
    </source>
</evidence>
<evidence type="ECO:0008006" key="10">
    <source>
        <dbReference type="Google" id="ProtNLM"/>
    </source>
</evidence>
<organism evidence="8 9">
    <name type="scientific">Denticeps clupeoides</name>
    <name type="common">denticle herring</name>
    <dbReference type="NCBI Taxonomy" id="299321"/>
    <lineage>
        <taxon>Eukaryota</taxon>
        <taxon>Metazoa</taxon>
        <taxon>Chordata</taxon>
        <taxon>Craniata</taxon>
        <taxon>Vertebrata</taxon>
        <taxon>Euteleostomi</taxon>
        <taxon>Actinopterygii</taxon>
        <taxon>Neopterygii</taxon>
        <taxon>Teleostei</taxon>
        <taxon>Clupei</taxon>
        <taxon>Clupeiformes</taxon>
        <taxon>Denticipitoidei</taxon>
        <taxon>Denticipitidae</taxon>
        <taxon>Denticeps</taxon>
    </lineage>
</organism>
<evidence type="ECO:0000313" key="9">
    <source>
        <dbReference type="Proteomes" id="UP000694580"/>
    </source>
</evidence>
<evidence type="ECO:0000256" key="3">
    <source>
        <dbReference type="ARBA" id="ARBA00022917"/>
    </source>
</evidence>
<dbReference type="InterPro" id="IPR001288">
    <property type="entry name" value="Translation_initiation_fac_3"/>
</dbReference>
<feature type="compositionally biased region" description="Polar residues" evidence="4">
    <location>
        <begin position="267"/>
        <end position="276"/>
    </location>
</feature>
<dbReference type="InterPro" id="IPR019815">
    <property type="entry name" value="Translation_initiation_fac_3_C"/>
</dbReference>
<dbReference type="SUPFAM" id="SSF55200">
    <property type="entry name" value="Translation initiation factor IF3, C-terminal domain"/>
    <property type="match status" value="1"/>
</dbReference>
<reference evidence="8" key="3">
    <citation type="submission" date="2025-09" db="UniProtKB">
        <authorList>
            <consortium name="Ensembl"/>
        </authorList>
    </citation>
    <scope>IDENTIFICATION</scope>
</reference>
<proteinExistence type="inferred from homology"/>
<feature type="signal peptide" evidence="5">
    <location>
        <begin position="1"/>
        <end position="19"/>
    </location>
</feature>
<dbReference type="RefSeq" id="XP_028839102.1">
    <property type="nucleotide sequence ID" value="XM_028983269.1"/>
</dbReference>
<dbReference type="SUPFAM" id="SSF54364">
    <property type="entry name" value="Translation initiation factor IF3, N-terminal domain"/>
    <property type="match status" value="1"/>
</dbReference>
<feature type="chain" id="PRO_5044303191" description="Mitochondrial translational initiation factor 3" evidence="5">
    <location>
        <begin position="20"/>
        <end position="276"/>
    </location>
</feature>
<evidence type="ECO:0000256" key="4">
    <source>
        <dbReference type="SAM" id="MobiDB-lite"/>
    </source>
</evidence>
<dbReference type="NCBIfam" id="TIGR00168">
    <property type="entry name" value="infC"/>
    <property type="match status" value="1"/>
</dbReference>
<dbReference type="Pfam" id="PF05198">
    <property type="entry name" value="IF3_N"/>
    <property type="match status" value="1"/>
</dbReference>
<dbReference type="AlphaFoldDB" id="A0AAY4BKM9"/>
<reference evidence="8 9" key="1">
    <citation type="submission" date="2020-06" db="EMBL/GenBank/DDBJ databases">
        <authorList>
            <consortium name="Wellcome Sanger Institute Data Sharing"/>
        </authorList>
    </citation>
    <scope>NUCLEOTIDE SEQUENCE [LARGE SCALE GENOMIC DNA]</scope>
</reference>
<evidence type="ECO:0000256" key="5">
    <source>
        <dbReference type="SAM" id="SignalP"/>
    </source>
</evidence>
<accession>A0AAY4BKM9</accession>
<dbReference type="GO" id="GO:0003743">
    <property type="term" value="F:translation initiation factor activity"/>
    <property type="evidence" value="ECO:0007669"/>
    <property type="project" value="UniProtKB-KW"/>
</dbReference>
<dbReference type="Gene3D" id="3.30.110.10">
    <property type="entry name" value="Translation initiation factor 3 (IF-3), C-terminal domain"/>
    <property type="match status" value="1"/>
</dbReference>
<dbReference type="GeneTree" id="ENSGT00390000014424"/>
<sequence>MSLSCLRLVLLRTVTTTGGSHLRPSAVYSTTCSVTIPAWTCLGISAGRLAFCSNVSGENEGEQSVERKKKKQDPRARITIGSVGRKIHHRHILVLGEAGENMGTMHRADVLRLMDEKGLKLVSVNENSDPPVFRLMSGKQIHEEQMKLREKQKAKTGPVQVKELSLSTDINVHDLETKMRQVHIWLEKKHHVKVTLKSRDPSNPQQLDTVLEQMVGRVSLPLAYVTRPKVVHEGKALCTLRPASAKELQQQGESVANPKPTKPSAKNIENTDPQTQ</sequence>
<dbReference type="Pfam" id="PF00707">
    <property type="entry name" value="IF3_C"/>
    <property type="match status" value="1"/>
</dbReference>
<keyword evidence="9" id="KW-1185">Reference proteome</keyword>
<dbReference type="Ensembl" id="ENSDCDT00010023606.1">
    <property type="protein sequence ID" value="ENSDCDP00010021499.1"/>
    <property type="gene ID" value="ENSDCDG00010010556.1"/>
</dbReference>
<protein>
    <recommendedName>
        <fullName evidence="10">Mitochondrial translational initiation factor 3</fullName>
    </recommendedName>
</protein>
<dbReference type="GO" id="GO:0005739">
    <property type="term" value="C:mitochondrion"/>
    <property type="evidence" value="ECO:0007669"/>
    <property type="project" value="TreeGrafter"/>
</dbReference>
<dbReference type="Gene3D" id="3.10.20.80">
    <property type="entry name" value="Translation initiation factor 3 (IF-3), N-terminal domain"/>
    <property type="match status" value="1"/>
</dbReference>
<keyword evidence="5" id="KW-0732">Signal</keyword>
<dbReference type="GO" id="GO:0032790">
    <property type="term" value="P:ribosome disassembly"/>
    <property type="evidence" value="ECO:0007669"/>
    <property type="project" value="TreeGrafter"/>
</dbReference>
<dbReference type="InterPro" id="IPR036788">
    <property type="entry name" value="T_IF-3_C_sf"/>
</dbReference>
<evidence type="ECO:0000256" key="1">
    <source>
        <dbReference type="ARBA" id="ARBA00005439"/>
    </source>
</evidence>
<dbReference type="GeneID" id="114792283"/>
<dbReference type="Proteomes" id="UP000694580">
    <property type="component" value="Chromosome 6"/>
</dbReference>
<keyword evidence="2" id="KW-0396">Initiation factor</keyword>
<reference evidence="8" key="2">
    <citation type="submission" date="2025-08" db="UniProtKB">
        <authorList>
            <consortium name="Ensembl"/>
        </authorList>
    </citation>
    <scope>IDENTIFICATION</scope>
</reference>
<evidence type="ECO:0000259" key="7">
    <source>
        <dbReference type="Pfam" id="PF05198"/>
    </source>
</evidence>
<evidence type="ECO:0000313" key="8">
    <source>
        <dbReference type="Ensembl" id="ENSDCDP00010021499.1"/>
    </source>
</evidence>
<dbReference type="PANTHER" id="PTHR10938">
    <property type="entry name" value="TRANSLATION INITIATION FACTOR IF-3"/>
    <property type="match status" value="1"/>
</dbReference>
<dbReference type="RefSeq" id="XP_028839101.1">
    <property type="nucleotide sequence ID" value="XM_028983268.1"/>
</dbReference>
<dbReference type="InterPro" id="IPR036787">
    <property type="entry name" value="T_IF-3_N_sf"/>
</dbReference>
<evidence type="ECO:0000259" key="6">
    <source>
        <dbReference type="Pfam" id="PF00707"/>
    </source>
</evidence>
<gene>
    <name evidence="8" type="primary">MTIF3</name>
</gene>
<keyword evidence="3" id="KW-0648">Protein biosynthesis</keyword>
<dbReference type="GO" id="GO:0070124">
    <property type="term" value="P:mitochondrial translational initiation"/>
    <property type="evidence" value="ECO:0007669"/>
    <property type="project" value="TreeGrafter"/>
</dbReference>
<dbReference type="InterPro" id="IPR019814">
    <property type="entry name" value="Translation_initiation_fac_3_N"/>
</dbReference>
<dbReference type="GO" id="GO:0043022">
    <property type="term" value="F:ribosome binding"/>
    <property type="evidence" value="ECO:0007669"/>
    <property type="project" value="TreeGrafter"/>
</dbReference>